<evidence type="ECO:0000259" key="4">
    <source>
        <dbReference type="Pfam" id="PF00535"/>
    </source>
</evidence>
<dbReference type="SUPFAM" id="SSF53448">
    <property type="entry name" value="Nucleotide-diphospho-sugar transferases"/>
    <property type="match status" value="1"/>
</dbReference>
<comment type="similarity">
    <text evidence="1">Belongs to the glycosyltransferase 2 family.</text>
</comment>
<dbReference type="PANTHER" id="PTHR43179:SF12">
    <property type="entry name" value="GALACTOFURANOSYLTRANSFERASE GLFT2"/>
    <property type="match status" value="1"/>
</dbReference>
<dbReference type="CAZy" id="GT2">
    <property type="family name" value="Glycosyltransferase Family 2"/>
</dbReference>
<dbReference type="Gene3D" id="3.90.550.10">
    <property type="entry name" value="Spore Coat Polysaccharide Biosynthesis Protein SpsA, Chain A"/>
    <property type="match status" value="1"/>
</dbReference>
<dbReference type="EMBL" id="CP000482">
    <property type="protein sequence ID" value="ABL00357.1"/>
    <property type="molecule type" value="Genomic_DNA"/>
</dbReference>
<protein>
    <submittedName>
        <fullName evidence="5">Glycosyl transferase, family 2</fullName>
    </submittedName>
</protein>
<sequence>MHHPSSPKVYIVIVNWNGVSDTLECLKSLENQDYPNVETVVVDNGSTDDSVKLIRNRFPDVFVIEAGENLGFTGGNNRGIIFSLENGADHVWLLNNDTIVDRDTLTHLVGAASASCKNGIVGSVIYDYEDRSKIQFAGATINWKKARSPHIYTIKQNSMFDVERVNGCSMLVSRRVCNEVGLFDDNYFLYAEEVDWCIRARNNGFRCIMEPHSKVYHKVSVSVNKVAGKNTVMRYYNTRNFLYLTDKLCPHKSKKTYIRKFIFKQIKKDTANFIKLLLSSVLPVKLVTAQESPKLFAIKDYLCNNMGKTRFINK</sequence>
<dbReference type="CDD" id="cd04186">
    <property type="entry name" value="GT_2_like_c"/>
    <property type="match status" value="1"/>
</dbReference>
<proteinExistence type="inferred from homology"/>
<evidence type="ECO:0000313" key="5">
    <source>
        <dbReference type="EMBL" id="ABL00357.1"/>
    </source>
</evidence>
<evidence type="ECO:0000256" key="2">
    <source>
        <dbReference type="ARBA" id="ARBA00022676"/>
    </source>
</evidence>
<dbReference type="Pfam" id="PF00535">
    <property type="entry name" value="Glycos_transf_2"/>
    <property type="match status" value="1"/>
</dbReference>
<evidence type="ECO:0000313" key="6">
    <source>
        <dbReference type="Proteomes" id="UP000006732"/>
    </source>
</evidence>
<keyword evidence="2" id="KW-0328">Glycosyltransferase</keyword>
<dbReference type="OrthoDB" id="9771846at2"/>
<accession>A1ASN6</accession>
<feature type="domain" description="Glycosyltransferase 2-like" evidence="4">
    <location>
        <begin position="11"/>
        <end position="168"/>
    </location>
</feature>
<evidence type="ECO:0000256" key="3">
    <source>
        <dbReference type="ARBA" id="ARBA00022679"/>
    </source>
</evidence>
<dbReference type="AlphaFoldDB" id="A1ASN6"/>
<reference evidence="5 6" key="1">
    <citation type="submission" date="2006-10" db="EMBL/GenBank/DDBJ databases">
        <title>Complete sequence of chromosome of Pelobacter propionicus DSM 2379.</title>
        <authorList>
            <consortium name="US DOE Joint Genome Institute"/>
            <person name="Copeland A."/>
            <person name="Lucas S."/>
            <person name="Lapidus A."/>
            <person name="Barry K."/>
            <person name="Detter J.C."/>
            <person name="Glavina del Rio T."/>
            <person name="Hammon N."/>
            <person name="Israni S."/>
            <person name="Dalin E."/>
            <person name="Tice H."/>
            <person name="Pitluck S."/>
            <person name="Saunders E."/>
            <person name="Brettin T."/>
            <person name="Bruce D."/>
            <person name="Han C."/>
            <person name="Tapia R."/>
            <person name="Schmutz J."/>
            <person name="Larimer F."/>
            <person name="Land M."/>
            <person name="Hauser L."/>
            <person name="Kyrpides N."/>
            <person name="Kim E."/>
            <person name="Lovley D."/>
            <person name="Richardson P."/>
        </authorList>
    </citation>
    <scope>NUCLEOTIDE SEQUENCE [LARGE SCALE GENOMIC DNA]</scope>
    <source>
        <strain evidence="6">DSM 2379 / NBRC 103807 / OttBd1</strain>
    </source>
</reference>
<dbReference type="InterPro" id="IPR029044">
    <property type="entry name" value="Nucleotide-diphossugar_trans"/>
</dbReference>
<organism evidence="5 6">
    <name type="scientific">Pelobacter propionicus (strain DSM 2379 / NBRC 103807 / OttBd1)</name>
    <dbReference type="NCBI Taxonomy" id="338966"/>
    <lineage>
        <taxon>Bacteria</taxon>
        <taxon>Pseudomonadati</taxon>
        <taxon>Thermodesulfobacteriota</taxon>
        <taxon>Desulfuromonadia</taxon>
        <taxon>Desulfuromonadales</taxon>
        <taxon>Desulfuromonadaceae</taxon>
        <taxon>Pelobacter</taxon>
    </lineage>
</organism>
<keyword evidence="3 5" id="KW-0808">Transferase</keyword>
<dbReference type="STRING" id="338966.Ppro_2757"/>
<keyword evidence="6" id="KW-1185">Reference proteome</keyword>
<dbReference type="InterPro" id="IPR001173">
    <property type="entry name" value="Glyco_trans_2-like"/>
</dbReference>
<dbReference type="PANTHER" id="PTHR43179">
    <property type="entry name" value="RHAMNOSYLTRANSFERASE WBBL"/>
    <property type="match status" value="1"/>
</dbReference>
<evidence type="ECO:0000256" key="1">
    <source>
        <dbReference type="ARBA" id="ARBA00006739"/>
    </source>
</evidence>
<dbReference type="KEGG" id="ppd:Ppro_2757"/>
<gene>
    <name evidence="5" type="ordered locus">Ppro_2757</name>
</gene>
<dbReference type="Proteomes" id="UP000006732">
    <property type="component" value="Chromosome"/>
</dbReference>
<dbReference type="GO" id="GO:0016757">
    <property type="term" value="F:glycosyltransferase activity"/>
    <property type="evidence" value="ECO:0007669"/>
    <property type="project" value="UniProtKB-KW"/>
</dbReference>
<dbReference type="eggNOG" id="COG1216">
    <property type="taxonomic scope" value="Bacteria"/>
</dbReference>
<dbReference type="HOGENOM" id="CLU_023845_4_1_7"/>
<name>A1ASN6_PELPD</name>
<dbReference type="RefSeq" id="WP_011736607.1">
    <property type="nucleotide sequence ID" value="NC_008609.1"/>
</dbReference>